<organism evidence="5 6">
    <name type="scientific">Corynebacterium lujinxingii</name>
    <dbReference type="NCBI Taxonomy" id="2763010"/>
    <lineage>
        <taxon>Bacteria</taxon>
        <taxon>Bacillati</taxon>
        <taxon>Actinomycetota</taxon>
        <taxon>Actinomycetes</taxon>
        <taxon>Mycobacteriales</taxon>
        <taxon>Corynebacteriaceae</taxon>
        <taxon>Corynebacterium</taxon>
    </lineage>
</organism>
<keyword evidence="2" id="KW-0472">Membrane</keyword>
<dbReference type="EMBL" id="CP061032">
    <property type="protein sequence ID" value="QNP90323.1"/>
    <property type="molecule type" value="Genomic_DNA"/>
</dbReference>
<name>A0A7H0JZ57_9CORY</name>
<keyword evidence="7" id="KW-1185">Reference proteome</keyword>
<feature type="compositionally biased region" description="Polar residues" evidence="1">
    <location>
        <begin position="532"/>
        <end position="544"/>
    </location>
</feature>
<evidence type="ECO:0000313" key="6">
    <source>
        <dbReference type="Proteomes" id="UP000516235"/>
    </source>
</evidence>
<feature type="compositionally biased region" description="Low complexity" evidence="1">
    <location>
        <begin position="504"/>
        <end position="531"/>
    </location>
</feature>
<evidence type="ECO:0000256" key="2">
    <source>
        <dbReference type="SAM" id="Phobius"/>
    </source>
</evidence>
<proteinExistence type="predicted"/>
<keyword evidence="3" id="KW-0732">Signal</keyword>
<feature type="region of interest" description="Disordered" evidence="1">
    <location>
        <begin position="498"/>
        <end position="575"/>
    </location>
</feature>
<feature type="compositionally biased region" description="Polar residues" evidence="1">
    <location>
        <begin position="328"/>
        <end position="337"/>
    </location>
</feature>
<gene>
    <name evidence="4" type="ORF">H7348_08325</name>
    <name evidence="5" type="ORF">IAU68_00530</name>
</gene>
<accession>A0A7H0JZ57</accession>
<feature type="compositionally biased region" description="Low complexity" evidence="1">
    <location>
        <begin position="552"/>
        <end position="561"/>
    </location>
</feature>
<dbReference type="KEGG" id="cluj:IAU68_00530"/>
<feature type="compositionally biased region" description="Polar residues" evidence="1">
    <location>
        <begin position="309"/>
        <end position="319"/>
    </location>
</feature>
<keyword evidence="2" id="KW-1133">Transmembrane helix</keyword>
<evidence type="ECO:0000256" key="3">
    <source>
        <dbReference type="SAM" id="SignalP"/>
    </source>
</evidence>
<evidence type="ECO:0008006" key="8">
    <source>
        <dbReference type="Google" id="ProtNLM"/>
    </source>
</evidence>
<sequence>MAATSKVKRVAGLSLAAAVAGSMTLVPAASAQESFTAQESAVTVTGSATTTVTPSSSEPTVSATQSATAEQSATATTDNAGEVAAALQGLAGLAKDEQPVEDGAGTSGVEQTSGGWDFTALARNPQNDRLYAISKKKDTKGAGRLLRIAPQNGAVKDLGPIKIKDADATTIDTAAFTADGTLVLFDDTVIHTLDLSEDKPRSGTPDLKFVTKDLKIEDTKTAGTPAAWAPNAEAGEKTLVALSVNDRGEPFVWTLDVDAKDPVATHKAATAPADADLKDVEALNYAYSEGDEATFANDDVAITLQGENVTEVNTDTTPEANLEAVAGTGSNESTETPASEEKPNTTTSETTEATTTTTGTTTTTNTPANAEATKWVMDVLVRTSDDKAVEGAEFKSEDGRVSGVTGADGRAQVRIGLNDDGKKEELIQLTLKEAPKGYKNAEVLVDRGAKTAEIVLPRDPNVTTLNRPQQILKAMDDLKPIATSVLAPAAAMAGAAGMVGGQKTTRTPLPKSSSTTSTSAKRSTGRTTSARNASRYSANRNSGSGRVAPNGSTSTKKTTTSRSNDERDGDLADTGTPMRAIISLGILAMLIGGAYLALGRRRES</sequence>
<feature type="region of interest" description="Disordered" evidence="1">
    <location>
        <begin position="309"/>
        <end position="366"/>
    </location>
</feature>
<protein>
    <recommendedName>
        <fullName evidence="8">Gram-positive cocci surface proteins LPxTG domain-containing protein</fullName>
    </recommendedName>
</protein>
<feature type="compositionally biased region" description="Low complexity" evidence="1">
    <location>
        <begin position="344"/>
        <end position="366"/>
    </location>
</feature>
<dbReference type="Proteomes" id="UP000516235">
    <property type="component" value="Chromosome"/>
</dbReference>
<feature type="transmembrane region" description="Helical" evidence="2">
    <location>
        <begin position="580"/>
        <end position="598"/>
    </location>
</feature>
<reference evidence="6 7" key="1">
    <citation type="submission" date="2020-08" db="EMBL/GenBank/DDBJ databases">
        <title>novel species in genus Corynebacterium.</title>
        <authorList>
            <person name="Zhang G."/>
        </authorList>
    </citation>
    <scope>NUCLEOTIDE SEQUENCE [LARGE SCALE GENOMIC DNA]</scope>
    <source>
        <strain evidence="6 7">zg-917</strain>
        <strain evidence="5">Zg-917</strain>
    </source>
</reference>
<feature type="chain" id="PRO_5028906213" description="Gram-positive cocci surface proteins LPxTG domain-containing protein" evidence="3">
    <location>
        <begin position="32"/>
        <end position="604"/>
    </location>
</feature>
<feature type="signal peptide" evidence="3">
    <location>
        <begin position="1"/>
        <end position="31"/>
    </location>
</feature>
<evidence type="ECO:0000313" key="7">
    <source>
        <dbReference type="Proteomes" id="UP000642876"/>
    </source>
</evidence>
<evidence type="ECO:0000256" key="1">
    <source>
        <dbReference type="SAM" id="MobiDB-lite"/>
    </source>
</evidence>
<evidence type="ECO:0000313" key="4">
    <source>
        <dbReference type="EMBL" id="MBC3179306.1"/>
    </source>
</evidence>
<dbReference type="AlphaFoldDB" id="A0A7H0JZ57"/>
<evidence type="ECO:0000313" key="5">
    <source>
        <dbReference type="EMBL" id="QNP90323.1"/>
    </source>
</evidence>
<dbReference type="EMBL" id="JACMYE010000006">
    <property type="protein sequence ID" value="MBC3179306.1"/>
    <property type="molecule type" value="Genomic_DNA"/>
</dbReference>
<keyword evidence="2" id="KW-0812">Transmembrane</keyword>
<feature type="region of interest" description="Disordered" evidence="1">
    <location>
        <begin position="48"/>
        <end position="77"/>
    </location>
</feature>
<dbReference type="Proteomes" id="UP000642876">
    <property type="component" value="Unassembled WGS sequence"/>
</dbReference>
<dbReference type="RefSeq" id="WP_171193147.1">
    <property type="nucleotide sequence ID" value="NZ_CP061032.1"/>
</dbReference>